<sequence length="206" mass="23515">MPGEHHVALARQRGGHIRQRRQVAARAHRAFRRNARQHAMIDQIGEPFEQHGTHAGKTISERVQTRGDHREGLRVVEILAHAAAVITRQLQRQRFDQFHRHVDHAGIAVTGVDAVDGRALRQMTAQEIRAALDTRAPRRIGAQRDRRTLMGNRDDLFDRQLAAADHDGVCIGIGACVHFRVGYRRIDQIMFGHSRLAWGWPRNRRS</sequence>
<accession>A0A7Y9W4R6</accession>
<dbReference type="AlphaFoldDB" id="A0A7Y9W4R6"/>
<organism evidence="1 2">
    <name type="scientific">Paraburkholderia bryophila</name>
    <dbReference type="NCBI Taxonomy" id="420952"/>
    <lineage>
        <taxon>Bacteria</taxon>
        <taxon>Pseudomonadati</taxon>
        <taxon>Pseudomonadota</taxon>
        <taxon>Betaproteobacteria</taxon>
        <taxon>Burkholderiales</taxon>
        <taxon>Burkholderiaceae</taxon>
        <taxon>Paraburkholderia</taxon>
    </lineage>
</organism>
<evidence type="ECO:0000313" key="2">
    <source>
        <dbReference type="Proteomes" id="UP000572540"/>
    </source>
</evidence>
<evidence type="ECO:0000313" key="1">
    <source>
        <dbReference type="EMBL" id="NYH13508.1"/>
    </source>
</evidence>
<dbReference type="EMBL" id="JACCAU010000001">
    <property type="protein sequence ID" value="NYH13508.1"/>
    <property type="molecule type" value="Genomic_DNA"/>
</dbReference>
<dbReference type="Proteomes" id="UP000572540">
    <property type="component" value="Unassembled WGS sequence"/>
</dbReference>
<gene>
    <name evidence="1" type="ORF">GGD41_000736</name>
</gene>
<reference evidence="1 2" key="1">
    <citation type="submission" date="2020-07" db="EMBL/GenBank/DDBJ databases">
        <title>Exploring microbial biodiversity for novel pathways involved in the catabolism of aromatic compounds derived from lignin.</title>
        <authorList>
            <person name="Elkins J."/>
        </authorList>
    </citation>
    <scope>NUCLEOTIDE SEQUENCE [LARGE SCALE GENOMIC DNA]</scope>
    <source>
        <strain evidence="1 2">H2C3B</strain>
    </source>
</reference>
<name>A0A7Y9W4R6_9BURK</name>
<protein>
    <submittedName>
        <fullName evidence="1">Uncharacterized protein</fullName>
    </submittedName>
</protein>
<proteinExistence type="predicted"/>
<comment type="caution">
    <text evidence="1">The sequence shown here is derived from an EMBL/GenBank/DDBJ whole genome shotgun (WGS) entry which is preliminary data.</text>
</comment>